<gene>
    <name evidence="1" type="ORF">Taro_022412</name>
</gene>
<dbReference type="PANTHER" id="PTHR34676:SF17">
    <property type="entry name" value="OS06G0684500 PROTEIN"/>
    <property type="match status" value="1"/>
</dbReference>
<protein>
    <recommendedName>
        <fullName evidence="3">UBN2 domain-containing protein</fullName>
    </recommendedName>
</protein>
<dbReference type="Pfam" id="PF14223">
    <property type="entry name" value="Retrotran_gag_2"/>
    <property type="match status" value="1"/>
</dbReference>
<organism evidence="1 2">
    <name type="scientific">Colocasia esculenta</name>
    <name type="common">Wild taro</name>
    <name type="synonym">Arum esculentum</name>
    <dbReference type="NCBI Taxonomy" id="4460"/>
    <lineage>
        <taxon>Eukaryota</taxon>
        <taxon>Viridiplantae</taxon>
        <taxon>Streptophyta</taxon>
        <taxon>Embryophyta</taxon>
        <taxon>Tracheophyta</taxon>
        <taxon>Spermatophyta</taxon>
        <taxon>Magnoliopsida</taxon>
        <taxon>Liliopsida</taxon>
        <taxon>Araceae</taxon>
        <taxon>Aroideae</taxon>
        <taxon>Colocasieae</taxon>
        <taxon>Colocasia</taxon>
    </lineage>
</organism>
<sequence length="114" mass="13610">MLSHNSKAKNLICSTLTRSEFNRISAYKSAKEMWDKLKLTYEGIENVKETRIDILVTQYKKFQMLTDRLLEGFFQPSVHRSKITLFIWCHLWEKRTHNPLISHSSTEQYGEEER</sequence>
<dbReference type="PANTHER" id="PTHR34676">
    <property type="entry name" value="DUF4219 DOMAIN-CONTAINING PROTEIN-RELATED"/>
    <property type="match status" value="1"/>
</dbReference>
<evidence type="ECO:0000313" key="2">
    <source>
        <dbReference type="Proteomes" id="UP000652761"/>
    </source>
</evidence>
<dbReference type="AlphaFoldDB" id="A0A843V1B2"/>
<comment type="caution">
    <text evidence="1">The sequence shown here is derived from an EMBL/GenBank/DDBJ whole genome shotgun (WGS) entry which is preliminary data.</text>
</comment>
<dbReference type="OrthoDB" id="785014at2759"/>
<evidence type="ECO:0008006" key="3">
    <source>
        <dbReference type="Google" id="ProtNLM"/>
    </source>
</evidence>
<keyword evidence="2" id="KW-1185">Reference proteome</keyword>
<name>A0A843V1B2_COLES</name>
<proteinExistence type="predicted"/>
<reference evidence="1" key="1">
    <citation type="submission" date="2017-07" db="EMBL/GenBank/DDBJ databases">
        <title>Taro Niue Genome Assembly and Annotation.</title>
        <authorList>
            <person name="Atibalentja N."/>
            <person name="Keating K."/>
            <person name="Fields C.J."/>
        </authorList>
    </citation>
    <scope>NUCLEOTIDE SEQUENCE</scope>
    <source>
        <strain evidence="1">Niue_2</strain>
        <tissue evidence="1">Leaf</tissue>
    </source>
</reference>
<dbReference type="EMBL" id="NMUH01001181">
    <property type="protein sequence ID" value="MQL89831.1"/>
    <property type="molecule type" value="Genomic_DNA"/>
</dbReference>
<evidence type="ECO:0000313" key="1">
    <source>
        <dbReference type="EMBL" id="MQL89831.1"/>
    </source>
</evidence>
<dbReference type="Proteomes" id="UP000652761">
    <property type="component" value="Unassembled WGS sequence"/>
</dbReference>
<accession>A0A843V1B2</accession>